<sequence>MRALRFFAYFFILSRYIGQAVGGEFNMQCPQSNPRANIFDASRLSDDSRIAIEKRSGDDPVILAFYRQNQAGCSRSVFARYSIEGGEPFVESLFFYRIDGKVNVLVIVSWQINNRGEETYGKLYQIYAYYIKFDGSIVENSLVSDDDHMTGIDGVEQGQESKFQYKTAAGVKRYLKNKKYVAP</sequence>
<accession>A0ACC6TZD1</accession>
<organism evidence="1 2">
    <name type="scientific">Paraburkholderia phymatum</name>
    <dbReference type="NCBI Taxonomy" id="148447"/>
    <lineage>
        <taxon>Bacteria</taxon>
        <taxon>Pseudomonadati</taxon>
        <taxon>Pseudomonadota</taxon>
        <taxon>Betaproteobacteria</taxon>
        <taxon>Burkholderiales</taxon>
        <taxon>Burkholderiaceae</taxon>
        <taxon>Paraburkholderia</taxon>
    </lineage>
</organism>
<proteinExistence type="predicted"/>
<gene>
    <name evidence="1" type="ORF">AB4Y32_12990</name>
</gene>
<keyword evidence="2" id="KW-1185">Reference proteome</keyword>
<evidence type="ECO:0000313" key="1">
    <source>
        <dbReference type="EMBL" id="MEX3932704.1"/>
    </source>
</evidence>
<protein>
    <submittedName>
        <fullName evidence="1">Uncharacterized protein</fullName>
    </submittedName>
</protein>
<evidence type="ECO:0000313" key="2">
    <source>
        <dbReference type="Proteomes" id="UP001558850"/>
    </source>
</evidence>
<comment type="caution">
    <text evidence="1">The sequence shown here is derived from an EMBL/GenBank/DDBJ whole genome shotgun (WGS) entry which is preliminary data.</text>
</comment>
<dbReference type="EMBL" id="JBFRCH010000005">
    <property type="protein sequence ID" value="MEX3932704.1"/>
    <property type="molecule type" value="Genomic_DNA"/>
</dbReference>
<reference evidence="1" key="1">
    <citation type="submission" date="2024-07" db="EMBL/GenBank/DDBJ databases">
        <title>A survey of Mimosa microsymbionts across Brazilian biomes reveals a high diversity of Paraburkholderia nodulating endemic species, but also that Cupriavidus is common as a symbiont of widespread species.</title>
        <authorList>
            <person name="Rouws L."/>
            <person name="Barauna A."/>
            <person name="Beukes C."/>
            <person name="Rouws J.R.C."/>
            <person name="De Faria S.M."/>
            <person name="Gross E."/>
            <person name="Bueno Dos Reis Junior F."/>
            <person name="Simon M.F."/>
            <person name="Maluk M."/>
            <person name="Odee D.W."/>
            <person name="Kenicer G."/>
            <person name="Young J.P.W."/>
            <person name="Reis V.M."/>
            <person name="Zilli J."/>
            <person name="James E.K."/>
        </authorList>
    </citation>
    <scope>NUCLEOTIDE SEQUENCE</scope>
    <source>
        <strain evidence="1">EG181B</strain>
    </source>
</reference>
<name>A0ACC6TZD1_9BURK</name>
<dbReference type="Proteomes" id="UP001558850">
    <property type="component" value="Unassembled WGS sequence"/>
</dbReference>